<dbReference type="AlphaFoldDB" id="A0A3B1C0T2"/>
<reference evidence="7" key="1">
    <citation type="submission" date="2018-06" db="EMBL/GenBank/DDBJ databases">
        <authorList>
            <person name="Zhirakovskaya E."/>
        </authorList>
    </citation>
    <scope>NUCLEOTIDE SEQUENCE</scope>
</reference>
<keyword evidence="5 6" id="KW-0472">Membrane</keyword>
<dbReference type="EMBL" id="UOGD01000050">
    <property type="protein sequence ID" value="VAX16490.1"/>
    <property type="molecule type" value="Genomic_DNA"/>
</dbReference>
<accession>A0A3B1C0T2</accession>
<evidence type="ECO:0000256" key="4">
    <source>
        <dbReference type="ARBA" id="ARBA00022989"/>
    </source>
</evidence>
<evidence type="ECO:0000256" key="3">
    <source>
        <dbReference type="ARBA" id="ARBA00022692"/>
    </source>
</evidence>
<feature type="transmembrane region" description="Helical" evidence="6">
    <location>
        <begin position="16"/>
        <end position="40"/>
    </location>
</feature>
<sequence>MFDQFSFSNIIENNGILITVVGYVIVFAALLFLYVFIANFQKILLFQQRKKLKDKGHRAADVDDLSISGEISAAIAMALYMEFEEAHDLESTVLTIKRVQRPYSPWSSKLYGLREYPKR</sequence>
<evidence type="ECO:0000256" key="5">
    <source>
        <dbReference type="ARBA" id="ARBA00023136"/>
    </source>
</evidence>
<dbReference type="GO" id="GO:0036376">
    <property type="term" value="P:sodium ion export across plasma membrane"/>
    <property type="evidence" value="ECO:0007669"/>
    <property type="project" value="InterPro"/>
</dbReference>
<evidence type="ECO:0008006" key="8">
    <source>
        <dbReference type="Google" id="ProtNLM"/>
    </source>
</evidence>
<organism evidence="7">
    <name type="scientific">hydrothermal vent metagenome</name>
    <dbReference type="NCBI Taxonomy" id="652676"/>
    <lineage>
        <taxon>unclassified sequences</taxon>
        <taxon>metagenomes</taxon>
        <taxon>ecological metagenomes</taxon>
    </lineage>
</organism>
<evidence type="ECO:0000256" key="2">
    <source>
        <dbReference type="ARBA" id="ARBA00022475"/>
    </source>
</evidence>
<name>A0A3B1C0T2_9ZZZZ</name>
<comment type="subcellular location">
    <subcellularLocation>
        <location evidence="1">Cell membrane</location>
    </subcellularLocation>
</comment>
<protein>
    <recommendedName>
        <fullName evidence="8">Oxaloacetate decarboxylase gamma chain</fullName>
    </recommendedName>
</protein>
<dbReference type="GO" id="GO:0005886">
    <property type="term" value="C:plasma membrane"/>
    <property type="evidence" value="ECO:0007669"/>
    <property type="project" value="UniProtKB-SubCell"/>
</dbReference>
<dbReference type="InterPro" id="IPR005899">
    <property type="entry name" value="Na_pump_deCOase"/>
</dbReference>
<keyword evidence="2" id="KW-1003">Cell membrane</keyword>
<evidence type="ECO:0000313" key="7">
    <source>
        <dbReference type="EMBL" id="VAX16490.1"/>
    </source>
</evidence>
<evidence type="ECO:0000256" key="1">
    <source>
        <dbReference type="ARBA" id="ARBA00004236"/>
    </source>
</evidence>
<gene>
    <name evidence="7" type="ORF">MNBD_IGNAVI01-949</name>
</gene>
<dbReference type="Pfam" id="PF04277">
    <property type="entry name" value="OAD_gamma"/>
    <property type="match status" value="1"/>
</dbReference>
<evidence type="ECO:0000256" key="6">
    <source>
        <dbReference type="SAM" id="Phobius"/>
    </source>
</evidence>
<proteinExistence type="predicted"/>
<keyword evidence="4 6" id="KW-1133">Transmembrane helix</keyword>
<dbReference type="GO" id="GO:0015081">
    <property type="term" value="F:sodium ion transmembrane transporter activity"/>
    <property type="evidence" value="ECO:0007669"/>
    <property type="project" value="InterPro"/>
</dbReference>
<keyword evidence="3 6" id="KW-0812">Transmembrane</keyword>